<gene>
    <name evidence="1" type="ORF">LACBIDRAFT_296029</name>
</gene>
<dbReference type="EMBL" id="DS547173">
    <property type="protein sequence ID" value="EDQ99117.1"/>
    <property type="molecule type" value="Genomic_DNA"/>
</dbReference>
<accession>B0E218</accession>
<dbReference type="HOGENOM" id="CLU_2446658_0_0_1"/>
<name>B0E218_LACBS</name>
<evidence type="ECO:0000313" key="1">
    <source>
        <dbReference type="EMBL" id="EDQ99117.1"/>
    </source>
</evidence>
<dbReference type="AlphaFoldDB" id="B0E218"/>
<organism evidence="2">
    <name type="scientific">Laccaria bicolor (strain S238N-H82 / ATCC MYA-4686)</name>
    <name type="common">Bicoloured deceiver</name>
    <name type="synonym">Laccaria laccata var. bicolor</name>
    <dbReference type="NCBI Taxonomy" id="486041"/>
    <lineage>
        <taxon>Eukaryota</taxon>
        <taxon>Fungi</taxon>
        <taxon>Dikarya</taxon>
        <taxon>Basidiomycota</taxon>
        <taxon>Agaricomycotina</taxon>
        <taxon>Agaricomycetes</taxon>
        <taxon>Agaricomycetidae</taxon>
        <taxon>Agaricales</taxon>
        <taxon>Agaricineae</taxon>
        <taxon>Hydnangiaceae</taxon>
        <taxon>Laccaria</taxon>
    </lineage>
</organism>
<proteinExistence type="predicted"/>
<protein>
    <submittedName>
        <fullName evidence="1">Predicted protein</fullName>
    </submittedName>
</protein>
<dbReference type="Proteomes" id="UP000001194">
    <property type="component" value="Unassembled WGS sequence"/>
</dbReference>
<reference evidence="1 2" key="1">
    <citation type="journal article" date="2008" name="Nature">
        <title>The genome of Laccaria bicolor provides insights into mycorrhizal symbiosis.</title>
        <authorList>
            <person name="Martin F."/>
            <person name="Aerts A."/>
            <person name="Ahren D."/>
            <person name="Brun A."/>
            <person name="Danchin E.G.J."/>
            <person name="Duchaussoy F."/>
            <person name="Gibon J."/>
            <person name="Kohler A."/>
            <person name="Lindquist E."/>
            <person name="Pereda V."/>
            <person name="Salamov A."/>
            <person name="Shapiro H.J."/>
            <person name="Wuyts J."/>
            <person name="Blaudez D."/>
            <person name="Buee M."/>
            <person name="Brokstein P."/>
            <person name="Canbaeck B."/>
            <person name="Cohen D."/>
            <person name="Courty P.E."/>
            <person name="Coutinho P.M."/>
            <person name="Delaruelle C."/>
            <person name="Detter J.C."/>
            <person name="Deveau A."/>
            <person name="DiFazio S."/>
            <person name="Duplessis S."/>
            <person name="Fraissinet-Tachet L."/>
            <person name="Lucic E."/>
            <person name="Frey-Klett P."/>
            <person name="Fourrey C."/>
            <person name="Feussner I."/>
            <person name="Gay G."/>
            <person name="Grimwood J."/>
            <person name="Hoegger P.J."/>
            <person name="Jain P."/>
            <person name="Kilaru S."/>
            <person name="Labbe J."/>
            <person name="Lin Y.C."/>
            <person name="Legue V."/>
            <person name="Le Tacon F."/>
            <person name="Marmeisse R."/>
            <person name="Melayah D."/>
            <person name="Montanini B."/>
            <person name="Muratet M."/>
            <person name="Nehls U."/>
            <person name="Niculita-Hirzel H."/>
            <person name="Oudot-Le Secq M.P."/>
            <person name="Peter M."/>
            <person name="Quesneville H."/>
            <person name="Rajashekar B."/>
            <person name="Reich M."/>
            <person name="Rouhier N."/>
            <person name="Schmutz J."/>
            <person name="Yin T."/>
            <person name="Chalot M."/>
            <person name="Henrissat B."/>
            <person name="Kuees U."/>
            <person name="Lucas S."/>
            <person name="Van de Peer Y."/>
            <person name="Podila G.K."/>
            <person name="Polle A."/>
            <person name="Pukkila P.J."/>
            <person name="Richardson P.M."/>
            <person name="Rouze P."/>
            <person name="Sanders I.R."/>
            <person name="Stajich J.E."/>
            <person name="Tunlid A."/>
            <person name="Tuskan G."/>
            <person name="Grigoriev I.V."/>
        </authorList>
    </citation>
    <scope>NUCLEOTIDE SEQUENCE [LARGE SCALE GENOMIC DNA]</scope>
    <source>
        <strain evidence="2">S238N-H82 / ATCC MYA-4686</strain>
    </source>
</reference>
<dbReference type="RefSeq" id="XP_001890250.1">
    <property type="nucleotide sequence ID" value="XM_001890215.1"/>
</dbReference>
<feature type="non-terminal residue" evidence="1">
    <location>
        <position position="90"/>
    </location>
</feature>
<evidence type="ECO:0000313" key="2">
    <source>
        <dbReference type="Proteomes" id="UP000001194"/>
    </source>
</evidence>
<dbReference type="GeneID" id="6085902"/>
<keyword evidence="2" id="KW-1185">Reference proteome</keyword>
<dbReference type="KEGG" id="lbc:LACBIDRAFT_296029"/>
<sequence length="90" mass="10662">MFHSKGMTERSRCRRSLTCICLMNLTHRWIVVLTSKWMSNPNVTLNQSFTIYESRYLGWLTRKSSSLTLWTSKHYDFTSDYSGSYISLIH</sequence>
<dbReference type="InParanoid" id="B0E218"/>